<organism evidence="7 8">
    <name type="scientific">Aphis glycines</name>
    <name type="common">Soybean aphid</name>
    <dbReference type="NCBI Taxonomy" id="307491"/>
    <lineage>
        <taxon>Eukaryota</taxon>
        <taxon>Metazoa</taxon>
        <taxon>Ecdysozoa</taxon>
        <taxon>Arthropoda</taxon>
        <taxon>Hexapoda</taxon>
        <taxon>Insecta</taxon>
        <taxon>Pterygota</taxon>
        <taxon>Neoptera</taxon>
        <taxon>Paraneoptera</taxon>
        <taxon>Hemiptera</taxon>
        <taxon>Sternorrhyncha</taxon>
        <taxon>Aphidomorpha</taxon>
        <taxon>Aphidoidea</taxon>
        <taxon>Aphididae</taxon>
        <taxon>Aphidini</taxon>
        <taxon>Aphis</taxon>
        <taxon>Aphis</taxon>
    </lineage>
</organism>
<evidence type="ECO:0000313" key="8">
    <source>
        <dbReference type="Proteomes" id="UP000475862"/>
    </source>
</evidence>
<comment type="caution">
    <text evidence="7">The sequence shown here is derived from an EMBL/GenBank/DDBJ whole genome shotgun (WGS) entry which is preliminary data.</text>
</comment>
<reference evidence="7 8" key="1">
    <citation type="submission" date="2019-08" db="EMBL/GenBank/DDBJ databases">
        <title>The genome of the soybean aphid Biotype 1, its phylome, world population structure and adaptation to the North American continent.</title>
        <authorList>
            <person name="Giordano R."/>
            <person name="Donthu R.K."/>
            <person name="Hernandez A.G."/>
            <person name="Wright C.L."/>
            <person name="Zimin A.V."/>
        </authorList>
    </citation>
    <scope>NUCLEOTIDE SEQUENCE [LARGE SCALE GENOMIC DNA]</scope>
    <source>
        <tissue evidence="7">Whole aphids</tissue>
    </source>
</reference>
<gene>
    <name evidence="7" type="ORF">AGLY_009681</name>
</gene>
<evidence type="ECO:0000256" key="4">
    <source>
        <dbReference type="ARBA" id="ARBA00022833"/>
    </source>
</evidence>
<dbReference type="OrthoDB" id="6604965at2759"/>
<dbReference type="InterPro" id="IPR052035">
    <property type="entry name" value="ZnF_BED_domain_contain"/>
</dbReference>
<evidence type="ECO:0000259" key="6">
    <source>
        <dbReference type="Pfam" id="PF04937"/>
    </source>
</evidence>
<accession>A0A6G0TGQ3</accession>
<keyword evidence="2" id="KW-0479">Metal-binding</keyword>
<dbReference type="GO" id="GO:0005634">
    <property type="term" value="C:nucleus"/>
    <property type="evidence" value="ECO:0007669"/>
    <property type="project" value="UniProtKB-SubCell"/>
</dbReference>
<evidence type="ECO:0000256" key="3">
    <source>
        <dbReference type="ARBA" id="ARBA00022771"/>
    </source>
</evidence>
<dbReference type="PANTHER" id="PTHR46481:SF10">
    <property type="entry name" value="ZINC FINGER BED DOMAIN-CONTAINING PROTEIN 39"/>
    <property type="match status" value="1"/>
</dbReference>
<keyword evidence="5" id="KW-0539">Nucleus</keyword>
<name>A0A6G0TGQ3_APHGL</name>
<keyword evidence="3" id="KW-0863">Zinc-finger</keyword>
<evidence type="ECO:0000256" key="2">
    <source>
        <dbReference type="ARBA" id="ARBA00022723"/>
    </source>
</evidence>
<keyword evidence="4" id="KW-0862">Zinc</keyword>
<dbReference type="Pfam" id="PF04937">
    <property type="entry name" value="DUF659"/>
    <property type="match status" value="1"/>
</dbReference>
<dbReference type="Proteomes" id="UP000475862">
    <property type="component" value="Unassembled WGS sequence"/>
</dbReference>
<feature type="domain" description="DUF659" evidence="6">
    <location>
        <begin position="84"/>
        <end position="226"/>
    </location>
</feature>
<evidence type="ECO:0000256" key="1">
    <source>
        <dbReference type="ARBA" id="ARBA00004123"/>
    </source>
</evidence>
<dbReference type="AlphaFoldDB" id="A0A6G0TGQ3"/>
<dbReference type="EMBL" id="VYZN01000038">
    <property type="protein sequence ID" value="KAE9532600.1"/>
    <property type="molecule type" value="Genomic_DNA"/>
</dbReference>
<dbReference type="PANTHER" id="PTHR46481">
    <property type="entry name" value="ZINC FINGER BED DOMAIN-CONTAINING PROTEIN 4"/>
    <property type="match status" value="1"/>
</dbReference>
<evidence type="ECO:0000256" key="5">
    <source>
        <dbReference type="ARBA" id="ARBA00023242"/>
    </source>
</evidence>
<dbReference type="InterPro" id="IPR007021">
    <property type="entry name" value="DUF659"/>
</dbReference>
<comment type="subcellular location">
    <subcellularLocation>
        <location evidence="1">Nucleus</location>
    </subcellularLocation>
</comment>
<dbReference type="SUPFAM" id="SSF53098">
    <property type="entry name" value="Ribonuclease H-like"/>
    <property type="match status" value="1"/>
</dbReference>
<dbReference type="InterPro" id="IPR012337">
    <property type="entry name" value="RNaseH-like_sf"/>
</dbReference>
<dbReference type="GO" id="GO:0008270">
    <property type="term" value="F:zinc ion binding"/>
    <property type="evidence" value="ECO:0007669"/>
    <property type="project" value="UniProtKB-KW"/>
</dbReference>
<keyword evidence="8" id="KW-1185">Reference proteome</keyword>
<proteinExistence type="predicted"/>
<protein>
    <recommendedName>
        <fullName evidence="6">DUF659 domain-containing protein</fullName>
    </recommendedName>
</protein>
<evidence type="ECO:0000313" key="7">
    <source>
        <dbReference type="EMBL" id="KAE9532600.1"/>
    </source>
</evidence>
<sequence>MSLIMKSNKEQVSQQFIQKSFTQARTNNQHLNEFNNDLTTFMVANDIPLWKLKNAEFNNFFEKYIKLKLPVESTVQKNYVPLCYEDVLRKIRKEIGNSSIWVSIDETIDVQGRYVASVIIGFLSSENSTKPIVLTIKHLEKTNFQTISKLFNDSMSVLWPEKVLRDKVLLYVTDATPYMVKSGHALKVFYPKLIHITCMAHGLHRLSEAIWDKFSNVDLLISNTKNVFLKAPSRVGTFKEKCPNLSLPPQPIITRWGTWLDAAFYYGKNFDKVKEVIDTFNPNDAKSIQNAQQLFNDNSIKNELSIILSNFQCITDTITCLEKSGVNLGKSPESVQNVENKLSEGGRSIEFSKVKLSEVLSKNPGLL</sequence>